<comment type="caution">
    <text evidence="3">The sequence shown here is derived from an EMBL/GenBank/DDBJ whole genome shotgun (WGS) entry which is preliminary data.</text>
</comment>
<dbReference type="InterPro" id="IPR000375">
    <property type="entry name" value="Dynamin_stalk"/>
</dbReference>
<accession>A0A1J8Q2S7</accession>
<reference evidence="3 4" key="1">
    <citation type="submission" date="2016-03" db="EMBL/GenBank/DDBJ databases">
        <title>Comparative genomics of the ectomycorrhizal sister species Rhizopogon vinicolor and Rhizopogon vesiculosus (Basidiomycota: Boletales) reveals a divergence of the mating type B locus.</title>
        <authorList>
            <person name="Mujic A.B."/>
            <person name="Kuo A."/>
            <person name="Tritt A."/>
            <person name="Lipzen A."/>
            <person name="Chen C."/>
            <person name="Johnson J."/>
            <person name="Sharma A."/>
            <person name="Barry K."/>
            <person name="Grigoriev I.V."/>
            <person name="Spatafora J.W."/>
        </authorList>
    </citation>
    <scope>NUCLEOTIDE SEQUENCE [LARGE SCALE GENOMIC DNA]</scope>
    <source>
        <strain evidence="3 4">AM-OR11-056</strain>
    </source>
</reference>
<dbReference type="EMBL" id="LVVM01003165">
    <property type="protein sequence ID" value="OJA15381.1"/>
    <property type="molecule type" value="Genomic_DNA"/>
</dbReference>
<dbReference type="InterPro" id="IPR022812">
    <property type="entry name" value="Dynamin"/>
</dbReference>
<dbReference type="PANTHER" id="PTHR11566">
    <property type="entry name" value="DYNAMIN"/>
    <property type="match status" value="1"/>
</dbReference>
<dbReference type="Gene3D" id="3.40.50.300">
    <property type="entry name" value="P-loop containing nucleotide triphosphate hydrolases"/>
    <property type="match status" value="2"/>
</dbReference>
<protein>
    <submittedName>
        <fullName evidence="3">Uncharacterized protein</fullName>
    </submittedName>
</protein>
<dbReference type="GO" id="GO:0005874">
    <property type="term" value="C:microtubule"/>
    <property type="evidence" value="ECO:0007669"/>
    <property type="project" value="TreeGrafter"/>
</dbReference>
<gene>
    <name evidence="3" type="ORF">AZE42_13532</name>
</gene>
<dbReference type="GO" id="GO:0005737">
    <property type="term" value="C:cytoplasm"/>
    <property type="evidence" value="ECO:0007669"/>
    <property type="project" value="TreeGrafter"/>
</dbReference>
<dbReference type="InterPro" id="IPR045063">
    <property type="entry name" value="Dynamin_N"/>
</dbReference>
<name>A0A1J8Q2S7_9AGAM</name>
<evidence type="ECO:0000313" key="3">
    <source>
        <dbReference type="EMBL" id="OJA15381.1"/>
    </source>
</evidence>
<dbReference type="SUPFAM" id="SSF52540">
    <property type="entry name" value="P-loop containing nucleoside triphosphate hydrolases"/>
    <property type="match status" value="1"/>
</dbReference>
<proteinExistence type="predicted"/>
<feature type="non-terminal residue" evidence="3">
    <location>
        <position position="1"/>
    </location>
</feature>
<evidence type="ECO:0000259" key="1">
    <source>
        <dbReference type="Pfam" id="PF00350"/>
    </source>
</evidence>
<dbReference type="Pfam" id="PF01031">
    <property type="entry name" value="Dynamin_M"/>
    <property type="match status" value="1"/>
</dbReference>
<organism evidence="3 4">
    <name type="scientific">Rhizopogon vesiculosus</name>
    <dbReference type="NCBI Taxonomy" id="180088"/>
    <lineage>
        <taxon>Eukaryota</taxon>
        <taxon>Fungi</taxon>
        <taxon>Dikarya</taxon>
        <taxon>Basidiomycota</taxon>
        <taxon>Agaricomycotina</taxon>
        <taxon>Agaricomycetes</taxon>
        <taxon>Agaricomycetidae</taxon>
        <taxon>Boletales</taxon>
        <taxon>Suillineae</taxon>
        <taxon>Rhizopogonaceae</taxon>
        <taxon>Rhizopogon</taxon>
    </lineage>
</organism>
<dbReference type="AlphaFoldDB" id="A0A1J8Q2S7"/>
<dbReference type="OrthoDB" id="5061070at2759"/>
<dbReference type="GO" id="GO:0003924">
    <property type="term" value="F:GTPase activity"/>
    <property type="evidence" value="ECO:0007669"/>
    <property type="project" value="TreeGrafter"/>
</dbReference>
<feature type="domain" description="Dynamin stalk" evidence="2">
    <location>
        <begin position="81"/>
        <end position="214"/>
    </location>
</feature>
<dbReference type="Proteomes" id="UP000183567">
    <property type="component" value="Unassembled WGS sequence"/>
</dbReference>
<dbReference type="GO" id="GO:0016020">
    <property type="term" value="C:membrane"/>
    <property type="evidence" value="ECO:0007669"/>
    <property type="project" value="TreeGrafter"/>
</dbReference>
<sequence length="251" mass="28503">DPDATDLSFYDLPGLIQNEEADTVALVKSLAEHYTKKGNTIILTTIPMSDDMENQQSMTLARNADPDGKRTIDDVERAQQISRTESQRRAAEYFDTTSPWKDVADRSRFGIPGFVSDVSRLLIQLIEEALPRLKEEVDKLLASCIRDLDALPLPLATVPQIEVLERVNAFCDVFKGFVNGSHEDKRLAQRNRALYAIFKRDIRGTAPDFRPFDRPEEYVPLDDIEGKMTLTERDSRVKVMGIYDVSRLNHS</sequence>
<evidence type="ECO:0000313" key="4">
    <source>
        <dbReference type="Proteomes" id="UP000183567"/>
    </source>
</evidence>
<dbReference type="GO" id="GO:0008017">
    <property type="term" value="F:microtubule binding"/>
    <property type="evidence" value="ECO:0007669"/>
    <property type="project" value="TreeGrafter"/>
</dbReference>
<keyword evidence="4" id="KW-1185">Reference proteome</keyword>
<evidence type="ECO:0000259" key="2">
    <source>
        <dbReference type="Pfam" id="PF01031"/>
    </source>
</evidence>
<dbReference type="Pfam" id="PF00350">
    <property type="entry name" value="Dynamin_N"/>
    <property type="match status" value="1"/>
</dbReference>
<dbReference type="PRINTS" id="PR00195">
    <property type="entry name" value="DYNAMIN"/>
</dbReference>
<dbReference type="STRING" id="180088.A0A1J8Q2S7"/>
<dbReference type="InterPro" id="IPR027417">
    <property type="entry name" value="P-loop_NTPase"/>
</dbReference>
<feature type="domain" description="Dynamin N-terminal" evidence="1">
    <location>
        <begin position="2"/>
        <end position="72"/>
    </location>
</feature>